<reference evidence="2" key="1">
    <citation type="submission" date="2017-09" db="EMBL/GenBank/DDBJ databases">
        <title>Depth-based differentiation of microbial function through sediment-hosted aquifers and enrichment of novel symbionts in the deep terrestrial subsurface.</title>
        <authorList>
            <person name="Probst A.J."/>
            <person name="Ladd B."/>
            <person name="Jarett J.K."/>
            <person name="Geller-Mcgrath D.E."/>
            <person name="Sieber C.M.K."/>
            <person name="Emerson J.B."/>
            <person name="Anantharaman K."/>
            <person name="Thomas B.C."/>
            <person name="Malmstrom R."/>
            <person name="Stieglmeier M."/>
            <person name="Klingl A."/>
            <person name="Woyke T."/>
            <person name="Ryan C.M."/>
            <person name="Banfield J.F."/>
        </authorList>
    </citation>
    <scope>NUCLEOTIDE SEQUENCE [LARGE SCALE GENOMIC DNA]</scope>
</reference>
<dbReference type="InterPro" id="IPR036390">
    <property type="entry name" value="WH_DNA-bd_sf"/>
</dbReference>
<protein>
    <submittedName>
        <fullName evidence="1">Uncharacterized protein</fullName>
    </submittedName>
</protein>
<proteinExistence type="predicted"/>
<dbReference type="Proteomes" id="UP000230956">
    <property type="component" value="Unassembled WGS sequence"/>
</dbReference>
<name>A0A2M7T686_9ACTN</name>
<dbReference type="RefSeq" id="WP_286679177.1">
    <property type="nucleotide sequence ID" value="NZ_MNXI01000134.1"/>
</dbReference>
<dbReference type="Gene3D" id="1.10.10.10">
    <property type="entry name" value="Winged helix-like DNA-binding domain superfamily/Winged helix DNA-binding domain"/>
    <property type="match status" value="1"/>
</dbReference>
<dbReference type="EMBL" id="PFNG01000206">
    <property type="protein sequence ID" value="PIZ36335.1"/>
    <property type="molecule type" value="Genomic_DNA"/>
</dbReference>
<gene>
    <name evidence="1" type="ORF">COY37_08900</name>
</gene>
<sequence length="116" mass="13385">MGFSQELQVLLDGVIDSLVKWDLIAYLQKNPNDRRSAENIAGSIGRSVDEVMQALSELSDRGILQYEDDGEAIYYRFHPSKQWQKHINAFTEGLADRNTRWLILNYLIEKHGFQQG</sequence>
<evidence type="ECO:0000313" key="2">
    <source>
        <dbReference type="Proteomes" id="UP000230956"/>
    </source>
</evidence>
<accession>A0A2M7T686</accession>
<comment type="caution">
    <text evidence="1">The sequence shown here is derived from an EMBL/GenBank/DDBJ whole genome shotgun (WGS) entry which is preliminary data.</text>
</comment>
<dbReference type="AlphaFoldDB" id="A0A2M7T686"/>
<evidence type="ECO:0000313" key="1">
    <source>
        <dbReference type="EMBL" id="PIZ36335.1"/>
    </source>
</evidence>
<dbReference type="InterPro" id="IPR036388">
    <property type="entry name" value="WH-like_DNA-bd_sf"/>
</dbReference>
<dbReference type="SUPFAM" id="SSF46785">
    <property type="entry name" value="Winged helix' DNA-binding domain"/>
    <property type="match status" value="1"/>
</dbReference>
<organism evidence="1 2">
    <name type="scientific">Candidatus Aquicultor secundus</name>
    <dbReference type="NCBI Taxonomy" id="1973895"/>
    <lineage>
        <taxon>Bacteria</taxon>
        <taxon>Bacillati</taxon>
        <taxon>Actinomycetota</taxon>
        <taxon>Candidatus Aquicultoria</taxon>
        <taxon>Candidatus Aquicultorales</taxon>
        <taxon>Candidatus Aquicultoraceae</taxon>
        <taxon>Candidatus Aquicultor</taxon>
    </lineage>
</organism>